<protein>
    <submittedName>
        <fullName evidence="2">Uncharacterized protein</fullName>
    </submittedName>
</protein>
<gene>
    <name evidence="2" type="ORF">DPMN_050889</name>
</gene>
<comment type="caution">
    <text evidence="2">The sequence shown here is derived from an EMBL/GenBank/DDBJ whole genome shotgun (WGS) entry which is preliminary data.</text>
</comment>
<proteinExistence type="predicted"/>
<dbReference type="EMBL" id="JAIWYP010000012">
    <property type="protein sequence ID" value="KAH3725060.1"/>
    <property type="molecule type" value="Genomic_DNA"/>
</dbReference>
<accession>A0A9D4CIR3</accession>
<keyword evidence="3" id="KW-1185">Reference proteome</keyword>
<evidence type="ECO:0000313" key="2">
    <source>
        <dbReference type="EMBL" id="KAH3725060.1"/>
    </source>
</evidence>
<feature type="region of interest" description="Disordered" evidence="1">
    <location>
        <begin position="57"/>
        <end position="81"/>
    </location>
</feature>
<name>A0A9D4CIR3_DREPO</name>
<sequence length="81" mass="8958">MKPDDSSLSIDAIRLPPTELRMDVHTTAVKDLASAAVGYTETQSNHQLSLKETKITTNVDQPSSERCNERFTEMPNTHSVA</sequence>
<reference evidence="2" key="2">
    <citation type="submission" date="2020-11" db="EMBL/GenBank/DDBJ databases">
        <authorList>
            <person name="McCartney M.A."/>
            <person name="Auch B."/>
            <person name="Kono T."/>
            <person name="Mallez S."/>
            <person name="Becker A."/>
            <person name="Gohl D.M."/>
            <person name="Silverstein K.A.T."/>
            <person name="Koren S."/>
            <person name="Bechman K.B."/>
            <person name="Herman A."/>
            <person name="Abrahante J.E."/>
            <person name="Garbe J."/>
        </authorList>
    </citation>
    <scope>NUCLEOTIDE SEQUENCE</scope>
    <source>
        <strain evidence="2">Duluth1</strain>
        <tissue evidence="2">Whole animal</tissue>
    </source>
</reference>
<evidence type="ECO:0000313" key="3">
    <source>
        <dbReference type="Proteomes" id="UP000828390"/>
    </source>
</evidence>
<organism evidence="2 3">
    <name type="scientific">Dreissena polymorpha</name>
    <name type="common">Zebra mussel</name>
    <name type="synonym">Mytilus polymorpha</name>
    <dbReference type="NCBI Taxonomy" id="45954"/>
    <lineage>
        <taxon>Eukaryota</taxon>
        <taxon>Metazoa</taxon>
        <taxon>Spiralia</taxon>
        <taxon>Lophotrochozoa</taxon>
        <taxon>Mollusca</taxon>
        <taxon>Bivalvia</taxon>
        <taxon>Autobranchia</taxon>
        <taxon>Heteroconchia</taxon>
        <taxon>Euheterodonta</taxon>
        <taxon>Imparidentia</taxon>
        <taxon>Neoheterodontei</taxon>
        <taxon>Myida</taxon>
        <taxon>Dreissenoidea</taxon>
        <taxon>Dreissenidae</taxon>
        <taxon>Dreissena</taxon>
    </lineage>
</organism>
<dbReference type="Proteomes" id="UP000828390">
    <property type="component" value="Unassembled WGS sequence"/>
</dbReference>
<dbReference type="AlphaFoldDB" id="A0A9D4CIR3"/>
<reference evidence="2" key="1">
    <citation type="journal article" date="2019" name="bioRxiv">
        <title>The Genome of the Zebra Mussel, Dreissena polymorpha: A Resource for Invasive Species Research.</title>
        <authorList>
            <person name="McCartney M.A."/>
            <person name="Auch B."/>
            <person name="Kono T."/>
            <person name="Mallez S."/>
            <person name="Zhang Y."/>
            <person name="Obille A."/>
            <person name="Becker A."/>
            <person name="Abrahante J.E."/>
            <person name="Garbe J."/>
            <person name="Badalamenti J.P."/>
            <person name="Herman A."/>
            <person name="Mangelson H."/>
            <person name="Liachko I."/>
            <person name="Sullivan S."/>
            <person name="Sone E.D."/>
            <person name="Koren S."/>
            <person name="Silverstein K.A.T."/>
            <person name="Beckman K.B."/>
            <person name="Gohl D.M."/>
        </authorList>
    </citation>
    <scope>NUCLEOTIDE SEQUENCE</scope>
    <source>
        <strain evidence="2">Duluth1</strain>
        <tissue evidence="2">Whole animal</tissue>
    </source>
</reference>
<evidence type="ECO:0000256" key="1">
    <source>
        <dbReference type="SAM" id="MobiDB-lite"/>
    </source>
</evidence>